<proteinExistence type="predicted"/>
<dbReference type="Proteomes" id="UP001501495">
    <property type="component" value="Unassembled WGS sequence"/>
</dbReference>
<dbReference type="Gene3D" id="3.40.630.30">
    <property type="match status" value="1"/>
</dbReference>
<name>A0ABP7Y3B4_9ACTN</name>
<evidence type="ECO:0000313" key="2">
    <source>
        <dbReference type="Proteomes" id="UP001501495"/>
    </source>
</evidence>
<sequence>MTVTLRPLTPDDAEALALLHVEVWEAAYGDLMPASIFVERRATLPERVERWRLAATTSPARTIVAIDDAGRLVGFSSDGPSRDEDLPDLHELWGL</sequence>
<protein>
    <recommendedName>
        <fullName evidence="3">GNAT family N-acetyltransferase</fullName>
    </recommendedName>
</protein>
<dbReference type="InterPro" id="IPR016181">
    <property type="entry name" value="Acyl_CoA_acyltransferase"/>
</dbReference>
<evidence type="ECO:0000313" key="1">
    <source>
        <dbReference type="EMBL" id="GAA4130140.1"/>
    </source>
</evidence>
<keyword evidence="2" id="KW-1185">Reference proteome</keyword>
<dbReference type="SUPFAM" id="SSF55729">
    <property type="entry name" value="Acyl-CoA N-acyltransferases (Nat)"/>
    <property type="match status" value="1"/>
</dbReference>
<accession>A0ABP7Y3B4</accession>
<dbReference type="EMBL" id="BAAAZH010000036">
    <property type="protein sequence ID" value="GAA4130140.1"/>
    <property type="molecule type" value="Genomic_DNA"/>
</dbReference>
<reference evidence="2" key="1">
    <citation type="journal article" date="2019" name="Int. J. Syst. Evol. Microbiol.">
        <title>The Global Catalogue of Microorganisms (GCM) 10K type strain sequencing project: providing services to taxonomists for standard genome sequencing and annotation.</title>
        <authorList>
            <consortium name="The Broad Institute Genomics Platform"/>
            <consortium name="The Broad Institute Genome Sequencing Center for Infectious Disease"/>
            <person name="Wu L."/>
            <person name="Ma J."/>
        </authorList>
    </citation>
    <scope>NUCLEOTIDE SEQUENCE [LARGE SCALE GENOMIC DNA]</scope>
    <source>
        <strain evidence="2">JCM 16703</strain>
    </source>
</reference>
<organism evidence="1 2">
    <name type="scientific">Nocardioides fonticola</name>
    <dbReference type="NCBI Taxonomy" id="450363"/>
    <lineage>
        <taxon>Bacteria</taxon>
        <taxon>Bacillati</taxon>
        <taxon>Actinomycetota</taxon>
        <taxon>Actinomycetes</taxon>
        <taxon>Propionibacteriales</taxon>
        <taxon>Nocardioidaceae</taxon>
        <taxon>Nocardioides</taxon>
    </lineage>
</organism>
<evidence type="ECO:0008006" key="3">
    <source>
        <dbReference type="Google" id="ProtNLM"/>
    </source>
</evidence>
<comment type="caution">
    <text evidence="1">The sequence shown here is derived from an EMBL/GenBank/DDBJ whole genome shotgun (WGS) entry which is preliminary data.</text>
</comment>
<gene>
    <name evidence="1" type="ORF">GCM10022215_43560</name>
</gene>
<dbReference type="RefSeq" id="WP_344735657.1">
    <property type="nucleotide sequence ID" value="NZ_BAAAZH010000036.1"/>
</dbReference>